<name>A0AA40KNG1_9HYME</name>
<keyword evidence="2" id="KW-1185">Reference proteome</keyword>
<dbReference type="EMBL" id="JAHYIQ010000013">
    <property type="protein sequence ID" value="KAK1126874.1"/>
    <property type="molecule type" value="Genomic_DNA"/>
</dbReference>
<dbReference type="Proteomes" id="UP001177670">
    <property type="component" value="Unassembled WGS sequence"/>
</dbReference>
<comment type="caution">
    <text evidence="1">The sequence shown here is derived from an EMBL/GenBank/DDBJ whole genome shotgun (WGS) entry which is preliminary data.</text>
</comment>
<proteinExistence type="predicted"/>
<sequence>MKRDRRKRFARDERQTVANTARDYRDGSSSWTLDAGHCRTLALSSVENIPRTLSNWFGDRERETISNKDGEYRTRRGNTPIPFVGLARDRKRSIHDPYPEPGKRLNSSRTFFEIVDQEAVGQKARPCFAKARGIERPAKLRAGRENRDYEIKGELASDTFDNAPVTLGRFIGRLFARGDDGNDPLACDQHRF</sequence>
<organism evidence="1 2">
    <name type="scientific">Melipona bicolor</name>
    <dbReference type="NCBI Taxonomy" id="60889"/>
    <lineage>
        <taxon>Eukaryota</taxon>
        <taxon>Metazoa</taxon>
        <taxon>Ecdysozoa</taxon>
        <taxon>Arthropoda</taxon>
        <taxon>Hexapoda</taxon>
        <taxon>Insecta</taxon>
        <taxon>Pterygota</taxon>
        <taxon>Neoptera</taxon>
        <taxon>Endopterygota</taxon>
        <taxon>Hymenoptera</taxon>
        <taxon>Apocrita</taxon>
        <taxon>Aculeata</taxon>
        <taxon>Apoidea</taxon>
        <taxon>Anthophila</taxon>
        <taxon>Apidae</taxon>
        <taxon>Melipona</taxon>
    </lineage>
</organism>
<protein>
    <submittedName>
        <fullName evidence="1">Uncharacterized protein</fullName>
    </submittedName>
</protein>
<accession>A0AA40KNG1</accession>
<gene>
    <name evidence="1" type="ORF">K0M31_004495</name>
</gene>
<evidence type="ECO:0000313" key="1">
    <source>
        <dbReference type="EMBL" id="KAK1126874.1"/>
    </source>
</evidence>
<dbReference type="AlphaFoldDB" id="A0AA40KNG1"/>
<evidence type="ECO:0000313" key="2">
    <source>
        <dbReference type="Proteomes" id="UP001177670"/>
    </source>
</evidence>
<reference evidence="1" key="1">
    <citation type="submission" date="2021-10" db="EMBL/GenBank/DDBJ databases">
        <title>Melipona bicolor Genome sequencing and assembly.</title>
        <authorList>
            <person name="Araujo N.S."/>
            <person name="Arias M.C."/>
        </authorList>
    </citation>
    <scope>NUCLEOTIDE SEQUENCE</scope>
    <source>
        <strain evidence="1">USP_2M_L1-L4_2017</strain>
        <tissue evidence="1">Whole body</tissue>
    </source>
</reference>